<proteinExistence type="predicted"/>
<evidence type="ECO:0000313" key="1">
    <source>
        <dbReference type="EMBL" id="WZP15093.1"/>
    </source>
</evidence>
<reference evidence="1 2" key="1">
    <citation type="submission" date="2024-04" db="EMBL/GenBank/DDBJ databases">
        <title>Arthrobacter sp. from Plains bison fecal sample.</title>
        <authorList>
            <person name="Ruzzini A."/>
        </authorList>
    </citation>
    <scope>NUCLEOTIDE SEQUENCE [LARGE SCALE GENOMIC DNA]</scope>
    <source>
        <strain evidence="1 2">EINP1</strain>
    </source>
</reference>
<dbReference type="EMBL" id="CP151657">
    <property type="protein sequence ID" value="WZP15093.1"/>
    <property type="molecule type" value="Genomic_DNA"/>
</dbReference>
<protein>
    <recommendedName>
        <fullName evidence="3">AsnC family protein</fullName>
    </recommendedName>
</protein>
<dbReference type="RefSeq" id="WP_342022760.1">
    <property type="nucleotide sequence ID" value="NZ_CP151657.1"/>
</dbReference>
<evidence type="ECO:0008006" key="3">
    <source>
        <dbReference type="Google" id="ProtNLM"/>
    </source>
</evidence>
<gene>
    <name evidence="1" type="ORF">AAE021_13000</name>
</gene>
<keyword evidence="2" id="KW-1185">Reference proteome</keyword>
<dbReference type="Proteomes" id="UP001448858">
    <property type="component" value="Chromosome"/>
</dbReference>
<organism evidence="1 2">
    <name type="scientific">Arthrobacter citreus</name>
    <dbReference type="NCBI Taxonomy" id="1670"/>
    <lineage>
        <taxon>Bacteria</taxon>
        <taxon>Bacillati</taxon>
        <taxon>Actinomycetota</taxon>
        <taxon>Actinomycetes</taxon>
        <taxon>Micrococcales</taxon>
        <taxon>Micrococcaceae</taxon>
        <taxon>Arthrobacter</taxon>
    </lineage>
</organism>
<name>A0ABZ2ZV44_9MICC</name>
<sequence>MSSSSAARLAVELSRLAAAHGTVLSSEAVPSSEPSDTSPSTEQLLTAVESFHDLVRISTDLQGQAVRAAHDAGISWAKIGNVLGTSRQAVQQRFDPNYLSGGVPGAPHINASNGGAAEPGAATTRILGPVTRGEEMHHLAEAGSQGWRLIQSLHGEHVLELDDRAWEAKRVSVLSARPMPSAGDGWHAAATRFPDCFYIRPLPA</sequence>
<accession>A0ABZ2ZV44</accession>
<evidence type="ECO:0000313" key="2">
    <source>
        <dbReference type="Proteomes" id="UP001448858"/>
    </source>
</evidence>